<keyword evidence="2" id="KW-1133">Transmembrane helix</keyword>
<dbReference type="RefSeq" id="WP_179825399.1">
    <property type="nucleotide sequence ID" value="NZ_JACCCO010000002.1"/>
</dbReference>
<feature type="region of interest" description="Disordered" evidence="1">
    <location>
        <begin position="489"/>
        <end position="538"/>
    </location>
</feature>
<feature type="compositionally biased region" description="Low complexity" evidence="1">
    <location>
        <begin position="440"/>
        <end position="449"/>
    </location>
</feature>
<proteinExistence type="predicted"/>
<feature type="region of interest" description="Disordered" evidence="1">
    <location>
        <begin position="333"/>
        <end position="472"/>
    </location>
</feature>
<feature type="region of interest" description="Disordered" evidence="1">
    <location>
        <begin position="671"/>
        <end position="778"/>
    </location>
</feature>
<dbReference type="EMBL" id="JACCCO010000002">
    <property type="protein sequence ID" value="NYF42675.1"/>
    <property type="molecule type" value="Genomic_DNA"/>
</dbReference>
<feature type="region of interest" description="Disordered" evidence="1">
    <location>
        <begin position="116"/>
        <end position="149"/>
    </location>
</feature>
<feature type="transmembrane region" description="Helical" evidence="2">
    <location>
        <begin position="784"/>
        <end position="801"/>
    </location>
</feature>
<reference evidence="3 4" key="1">
    <citation type="submission" date="2020-07" db="EMBL/GenBank/DDBJ databases">
        <title>Sequencing the genomes of 1000 actinobacteria strains.</title>
        <authorList>
            <person name="Klenk H.-P."/>
        </authorList>
    </citation>
    <scope>NUCLEOTIDE SEQUENCE [LARGE SCALE GENOMIC DNA]</scope>
    <source>
        <strain evidence="3 4">DSM 45763</strain>
    </source>
</reference>
<evidence type="ECO:0000313" key="3">
    <source>
        <dbReference type="EMBL" id="NYF42675.1"/>
    </source>
</evidence>
<organism evidence="3 4">
    <name type="scientific">Streptosporangium sandarakinum</name>
    <dbReference type="NCBI Taxonomy" id="1260955"/>
    <lineage>
        <taxon>Bacteria</taxon>
        <taxon>Bacillati</taxon>
        <taxon>Actinomycetota</taxon>
        <taxon>Actinomycetes</taxon>
        <taxon>Streptosporangiales</taxon>
        <taxon>Streptosporangiaceae</taxon>
        <taxon>Streptosporangium</taxon>
    </lineage>
</organism>
<feature type="compositionally biased region" description="Low complexity" evidence="1">
    <location>
        <begin position="411"/>
        <end position="433"/>
    </location>
</feature>
<protein>
    <submittedName>
        <fullName evidence="3">Uncharacterized protein</fullName>
    </submittedName>
</protein>
<keyword evidence="2" id="KW-0812">Transmembrane</keyword>
<dbReference type="Proteomes" id="UP000576393">
    <property type="component" value="Unassembled WGS sequence"/>
</dbReference>
<dbReference type="AlphaFoldDB" id="A0A852V989"/>
<feature type="region of interest" description="Disordered" evidence="1">
    <location>
        <begin position="557"/>
        <end position="626"/>
    </location>
</feature>
<feature type="compositionally biased region" description="Pro residues" evidence="1">
    <location>
        <begin position="744"/>
        <end position="757"/>
    </location>
</feature>
<accession>A0A852V989</accession>
<feature type="compositionally biased region" description="Low complexity" evidence="1">
    <location>
        <begin position="609"/>
        <end position="626"/>
    </location>
</feature>
<evidence type="ECO:0000313" key="4">
    <source>
        <dbReference type="Proteomes" id="UP000576393"/>
    </source>
</evidence>
<feature type="region of interest" description="Disordered" evidence="1">
    <location>
        <begin position="178"/>
        <end position="257"/>
    </location>
</feature>
<feature type="compositionally biased region" description="Low complexity" evidence="1">
    <location>
        <begin position="567"/>
        <end position="584"/>
    </location>
</feature>
<feature type="compositionally biased region" description="Low complexity" evidence="1">
    <location>
        <begin position="226"/>
        <end position="248"/>
    </location>
</feature>
<evidence type="ECO:0000256" key="1">
    <source>
        <dbReference type="SAM" id="MobiDB-lite"/>
    </source>
</evidence>
<feature type="compositionally biased region" description="Low complexity" evidence="1">
    <location>
        <begin position="336"/>
        <end position="347"/>
    </location>
</feature>
<comment type="caution">
    <text evidence="3">The sequence shown here is derived from an EMBL/GenBank/DDBJ whole genome shotgun (WGS) entry which is preliminary data.</text>
</comment>
<gene>
    <name evidence="3" type="ORF">HDA43_004876</name>
</gene>
<sequence length="815" mass="79259">MTEWLQRARVASAVGAGALILGGVPAAYADVTPGSAGSMPGEVAADAPAVAADASAVAADASAVAAGDPAAASGAAADELRFRLWLRGAGDEAWLAVSSKPAEALKDVDCPRGAAPAVEGAPVAEGPGRDVPAAAPDAQEAPAAGGARAAAFRPAGLPEAVGSGDGPLAAAPAADAPLRDDTAGAAGFRGTGTGPATGPAAGPAEKGEAVPAGVSGVRDAGAGQVTGSAAGSAADPAAGSAADTAGAPVGAPAESDRAAGGALSCSMAKAGEHVPVDVVLRAPEEAQEVQLTAVARIRDARGEWVTRTARTTMRLPARTAQRPGAVDGVMDGAMDGAAEGTTSGAATPDGRTPVPGSARSTDAAGAVPGSGGSGDVTASDATGSGAGTGAGEARVTGVQDAGARGAGAAGPTGDSAGTAAPGAAGAAGDAVRTGTGGAGDVAASTAGTTRAPQTGGSALTGAAPEAMPGMFGERARDTGQAAGMLPDERTNLLSRPGTALPPGRPAAQSGAALPETRALAADPGSSSWPAGSEGRGMPMVLEDIPASRRNLPVYEDPASQASTVQEPGAAPGQGSASRGSARGPRVPRTAMATQPQAVPGLQGPRATLRNGAAQRGARRQGAVGMRLSPIQQMPPQMGQLPVMPPMPQQMPPMPRQMPVMPQQMPALPQVPPQMGPPPMFPQGQIPPGQMPVPPRQPGQMGQPGQLGQPPAQQGYPQPGYPQQGGLGTPMTPGVPGAPVTPGVPGAPSPLAMPPGAPLPQELDGSNTKIESANRSSSVLSDVRGLPAVGAAVGGLLLLLWLRMRIQRRRNWRPVS</sequence>
<feature type="compositionally biased region" description="Low complexity" evidence="1">
    <location>
        <begin position="728"/>
        <end position="743"/>
    </location>
</feature>
<keyword evidence="4" id="KW-1185">Reference proteome</keyword>
<feature type="compositionally biased region" description="Pro residues" evidence="1">
    <location>
        <begin position="671"/>
        <end position="680"/>
    </location>
</feature>
<keyword evidence="2" id="KW-0472">Membrane</keyword>
<feature type="compositionally biased region" description="Low complexity" evidence="1">
    <location>
        <begin position="196"/>
        <end position="213"/>
    </location>
</feature>
<feature type="compositionally biased region" description="Polar residues" evidence="1">
    <location>
        <begin position="763"/>
        <end position="778"/>
    </location>
</feature>
<evidence type="ECO:0000256" key="2">
    <source>
        <dbReference type="SAM" id="Phobius"/>
    </source>
</evidence>
<name>A0A852V989_9ACTN</name>
<feature type="compositionally biased region" description="Low complexity" evidence="1">
    <location>
        <begin position="697"/>
        <end position="721"/>
    </location>
</feature>